<dbReference type="PROSITE" id="PS51257">
    <property type="entry name" value="PROKAR_LIPOPROTEIN"/>
    <property type="match status" value="1"/>
</dbReference>
<evidence type="ECO:0008006" key="5">
    <source>
        <dbReference type="Google" id="ProtNLM"/>
    </source>
</evidence>
<evidence type="ECO:0000313" key="4">
    <source>
        <dbReference type="Proteomes" id="UP001254770"/>
    </source>
</evidence>
<comment type="caution">
    <text evidence="3">The sequence shown here is derived from an EMBL/GenBank/DDBJ whole genome shotgun (WGS) entry which is preliminary data.</text>
</comment>
<feature type="chain" id="PRO_5044015568" description="Lipoprotein" evidence="2">
    <location>
        <begin position="19"/>
        <end position="50"/>
    </location>
</feature>
<reference evidence="3" key="1">
    <citation type="submission" date="2023-03" db="EMBL/GenBank/DDBJ databases">
        <authorList>
            <person name="Shen W."/>
            <person name="Cai J."/>
        </authorList>
    </citation>
    <scope>NUCLEOTIDE SEQUENCE</scope>
    <source>
        <strain evidence="3">Y15</strain>
    </source>
</reference>
<gene>
    <name evidence="3" type="ORF">P7D69_14310</name>
</gene>
<name>A0AAW8T8A0_9ENTE</name>
<dbReference type="RefSeq" id="WP_311816450.1">
    <property type="nucleotide sequence ID" value="NZ_JARPXG010000002.1"/>
</dbReference>
<sequence>MKKIVKMLVIGVALTSLAACSANERGTHAKNAANKESSTEQKSESSSTTD</sequence>
<organism evidence="3 4">
    <name type="scientific">Enterococcus raffinosus</name>
    <dbReference type="NCBI Taxonomy" id="71452"/>
    <lineage>
        <taxon>Bacteria</taxon>
        <taxon>Bacillati</taxon>
        <taxon>Bacillota</taxon>
        <taxon>Bacilli</taxon>
        <taxon>Lactobacillales</taxon>
        <taxon>Enterococcaceae</taxon>
        <taxon>Enterococcus</taxon>
    </lineage>
</organism>
<dbReference type="AlphaFoldDB" id="A0AAW8T8A0"/>
<dbReference type="EMBL" id="JARPXL010000015">
    <property type="protein sequence ID" value="MDT2545521.1"/>
    <property type="molecule type" value="Genomic_DNA"/>
</dbReference>
<keyword evidence="2" id="KW-0732">Signal</keyword>
<dbReference type="Proteomes" id="UP001254770">
    <property type="component" value="Unassembled WGS sequence"/>
</dbReference>
<proteinExistence type="predicted"/>
<evidence type="ECO:0000256" key="1">
    <source>
        <dbReference type="SAM" id="MobiDB-lite"/>
    </source>
</evidence>
<protein>
    <recommendedName>
        <fullName evidence="5">Lipoprotein</fullName>
    </recommendedName>
</protein>
<accession>A0AAW8T8A0</accession>
<feature type="region of interest" description="Disordered" evidence="1">
    <location>
        <begin position="23"/>
        <end position="50"/>
    </location>
</feature>
<evidence type="ECO:0000313" key="3">
    <source>
        <dbReference type="EMBL" id="MDT2545521.1"/>
    </source>
</evidence>
<feature type="signal peptide" evidence="2">
    <location>
        <begin position="1"/>
        <end position="18"/>
    </location>
</feature>
<evidence type="ECO:0000256" key="2">
    <source>
        <dbReference type="SAM" id="SignalP"/>
    </source>
</evidence>